<organism evidence="2 3">
    <name type="scientific">Entamoeba invadens IP1</name>
    <dbReference type="NCBI Taxonomy" id="370355"/>
    <lineage>
        <taxon>Eukaryota</taxon>
        <taxon>Amoebozoa</taxon>
        <taxon>Evosea</taxon>
        <taxon>Archamoebae</taxon>
        <taxon>Mastigamoebida</taxon>
        <taxon>Entamoebidae</taxon>
        <taxon>Entamoeba</taxon>
    </lineage>
</organism>
<dbReference type="Gene3D" id="3.80.10.10">
    <property type="entry name" value="Ribonuclease Inhibitor"/>
    <property type="match status" value="1"/>
</dbReference>
<dbReference type="InterPro" id="IPR009030">
    <property type="entry name" value="Growth_fac_rcpt_cys_sf"/>
</dbReference>
<accession>A0A0A1U1W4</accession>
<dbReference type="KEGG" id="eiv:EIN_419400"/>
<dbReference type="VEuPathDB" id="AmoebaDB:EIN_419400"/>
<proteinExistence type="predicted"/>
<dbReference type="RefSeq" id="XP_004254782.1">
    <property type="nucleotide sequence ID" value="XM_004254734.1"/>
</dbReference>
<sequence length="582" mass="64981">MLVRVSIFPLLLVTVLSSCYTIDDKTQCIGDFTSSCKGDLVVADSSCISPKGFEANDKITSFHFITHTKITVGSGAFYGDYNMLNFTADGGIGSLGKYSFSGSGITTLDITGITTIPKDCFSYSELKQLVGFESVTSIAENAFCGTKITSLNLSDNYVLLGKNAFAQTKLNYVKLPHVVKTIEDSVFAYCLELREIDINGANYITNGMFSGCKNLEKIHHTENVTQIGMNAFYQCTLVETFHFYRLKKVLFDFSNAKFLFYHNTFAPLEISELNQGLKVFVPDTYNSSHFGNIGVQKSTCDRFHYIDTKNLVADEKVICSNCPPNTINDDGLSNECPINMTQCLSIHKNCKICIDTNCELCDANLLVQNDGCVSSCGVDYITFLNRSCVSVCPNNFFKNGTTCSQCKENCQKCVDSNTCNQCDDNYYFLNESCYEECPLGYYKGDKTCDLCASSCRSCVDGTSCESCVDNFMMVEDTHQCVESCDENGYFQQKTTCKKCSGNCLHCNSEITCNLCNETFYLSDHNRVCVTRCPTGFFENNITCSECKIDYEIPCETEECFRCYEGAWKRDLVVVLFVLFLLL</sequence>
<gene>
    <name evidence="2" type="ORF">EIN_419400</name>
</gene>
<evidence type="ECO:0000313" key="2">
    <source>
        <dbReference type="EMBL" id="ELP88011.1"/>
    </source>
</evidence>
<dbReference type="PROSITE" id="PS51257">
    <property type="entry name" value="PROKAR_LIPOPROTEIN"/>
    <property type="match status" value="1"/>
</dbReference>
<keyword evidence="3" id="KW-1185">Reference proteome</keyword>
<name>A0A0A1U1W4_ENTIV</name>
<dbReference type="InterPro" id="IPR006212">
    <property type="entry name" value="Furin_repeat"/>
</dbReference>
<dbReference type="InterPro" id="IPR026906">
    <property type="entry name" value="LRR_5"/>
</dbReference>
<dbReference type="Pfam" id="PF13306">
    <property type="entry name" value="LRR_5"/>
    <property type="match status" value="1"/>
</dbReference>
<dbReference type="InterPro" id="IPR053215">
    <property type="entry name" value="TKL_Ser/Thr_kinase"/>
</dbReference>
<dbReference type="SUPFAM" id="SSF57184">
    <property type="entry name" value="Growth factor receptor domain"/>
    <property type="match status" value="2"/>
</dbReference>
<dbReference type="Gene3D" id="2.10.220.10">
    <property type="entry name" value="Hormone Receptor, Insulin-like Growth Factor Receptor 1, Chain A, domain 2"/>
    <property type="match status" value="2"/>
</dbReference>
<dbReference type="Proteomes" id="UP000014680">
    <property type="component" value="Unassembled WGS sequence"/>
</dbReference>
<dbReference type="InterPro" id="IPR032675">
    <property type="entry name" value="LRR_dom_sf"/>
</dbReference>
<dbReference type="AlphaFoldDB" id="A0A0A1U1W4"/>
<dbReference type="PANTHER" id="PTHR45756">
    <property type="entry name" value="PALMITOYLTRANSFERASE"/>
    <property type="match status" value="1"/>
</dbReference>
<dbReference type="PANTHER" id="PTHR45756:SF1">
    <property type="entry name" value="PROTEIN KINASE DOMAIN CONTAINING PROTEIN"/>
    <property type="match status" value="1"/>
</dbReference>
<dbReference type="OMA" id="NCKICID"/>
<reference evidence="2 3" key="1">
    <citation type="submission" date="2012-10" db="EMBL/GenBank/DDBJ databases">
        <authorList>
            <person name="Zafar N."/>
            <person name="Inman J."/>
            <person name="Hall N."/>
            <person name="Lorenzi H."/>
            <person name="Caler E."/>
        </authorList>
    </citation>
    <scope>NUCLEOTIDE SEQUENCE [LARGE SCALE GENOMIC DNA]</scope>
    <source>
        <strain evidence="2 3">IP1</strain>
    </source>
</reference>
<dbReference type="EMBL" id="KB206772">
    <property type="protein sequence ID" value="ELP88011.1"/>
    <property type="molecule type" value="Genomic_DNA"/>
</dbReference>
<protein>
    <submittedName>
        <fullName evidence="2">Uncharacterized protein</fullName>
    </submittedName>
</protein>
<dbReference type="OrthoDB" id="300641at2759"/>
<dbReference type="GeneID" id="14886942"/>
<keyword evidence="1" id="KW-0732">Signal</keyword>
<dbReference type="SUPFAM" id="SSF52058">
    <property type="entry name" value="L domain-like"/>
    <property type="match status" value="1"/>
</dbReference>
<feature type="signal peptide" evidence="1">
    <location>
        <begin position="1"/>
        <end position="17"/>
    </location>
</feature>
<feature type="chain" id="PRO_5001990796" evidence="1">
    <location>
        <begin position="18"/>
        <end position="582"/>
    </location>
</feature>
<evidence type="ECO:0000256" key="1">
    <source>
        <dbReference type="SAM" id="SignalP"/>
    </source>
</evidence>
<evidence type="ECO:0000313" key="3">
    <source>
        <dbReference type="Proteomes" id="UP000014680"/>
    </source>
</evidence>
<dbReference type="SMART" id="SM00261">
    <property type="entry name" value="FU"/>
    <property type="match status" value="4"/>
</dbReference>